<evidence type="ECO:0000259" key="4">
    <source>
        <dbReference type="PROSITE" id="PS51212"/>
    </source>
</evidence>
<gene>
    <name evidence="5" type="ORF">VTL71DRAFT_5229</name>
</gene>
<dbReference type="PROSITE" id="PS51212">
    <property type="entry name" value="WSC"/>
    <property type="match status" value="3"/>
</dbReference>
<feature type="domain" description="WSC" evidence="4">
    <location>
        <begin position="37"/>
        <end position="128"/>
    </location>
</feature>
<dbReference type="SMART" id="SM00321">
    <property type="entry name" value="WSC"/>
    <property type="match status" value="3"/>
</dbReference>
<feature type="domain" description="WSC" evidence="4">
    <location>
        <begin position="254"/>
        <end position="345"/>
    </location>
</feature>
<dbReference type="InterPro" id="IPR051589">
    <property type="entry name" value="Sialate-O-sulfotransferase"/>
</dbReference>
<keyword evidence="3" id="KW-0732">Signal</keyword>
<accession>A0ABR4C248</accession>
<feature type="signal peptide" evidence="3">
    <location>
        <begin position="1"/>
        <end position="21"/>
    </location>
</feature>
<proteinExistence type="predicted"/>
<comment type="caution">
    <text evidence="5">The sequence shown here is derived from an EMBL/GenBank/DDBJ whole genome shotgun (WGS) entry which is preliminary data.</text>
</comment>
<dbReference type="InterPro" id="IPR002889">
    <property type="entry name" value="WSC_carb-bd"/>
</dbReference>
<dbReference type="EMBL" id="JAZHXI010000015">
    <property type="protein sequence ID" value="KAL2063424.1"/>
    <property type="molecule type" value="Genomic_DNA"/>
</dbReference>
<evidence type="ECO:0000256" key="3">
    <source>
        <dbReference type="SAM" id="SignalP"/>
    </source>
</evidence>
<organism evidence="5 6">
    <name type="scientific">Oculimacula yallundae</name>
    <dbReference type="NCBI Taxonomy" id="86028"/>
    <lineage>
        <taxon>Eukaryota</taxon>
        <taxon>Fungi</taxon>
        <taxon>Dikarya</taxon>
        <taxon>Ascomycota</taxon>
        <taxon>Pezizomycotina</taxon>
        <taxon>Leotiomycetes</taxon>
        <taxon>Helotiales</taxon>
        <taxon>Ploettnerulaceae</taxon>
        <taxon>Oculimacula</taxon>
    </lineage>
</organism>
<evidence type="ECO:0000313" key="6">
    <source>
        <dbReference type="Proteomes" id="UP001595075"/>
    </source>
</evidence>
<evidence type="ECO:0000313" key="5">
    <source>
        <dbReference type="EMBL" id="KAL2063424.1"/>
    </source>
</evidence>
<feature type="region of interest" description="Disordered" evidence="2">
    <location>
        <begin position="351"/>
        <end position="389"/>
    </location>
</feature>
<sequence length="389" mass="40586">MRSTVFTVFSTLCLTISVANASPLQVLDSRAEAVIPGYKSEGCYTEATNKRALSSTAYFDDFMTLDKCAAACSSFNWFGVEYGRECYCGDSPNPGSVPAPATECSFKCPGNGEQTCGAGNRLSMYSKTSIPLPTVPSTIYSSEGCYTEATTGRALADKRYDDDTMTIEKCATTCTGFEFFGLEYYQECYCGNSLSAGSVPAPSTECRFSCLGDPSQTCGGNSRLNVYKFGPATTATPAPSLTSTTPVPVPTGPTYVSDGCYTEATTGRALSLSNYYDDKLTVQKCAAVCSGYTLFGVEYGRECYCGNKLNAGSISAPASECSIACKGDATQTCGGSKRLNLYHHAAAVSSTTSVSSTQTSSSSSLAVPSSSSSSVVVPTTTSSASPSSS</sequence>
<protein>
    <recommendedName>
        <fullName evidence="4">WSC domain-containing protein</fullName>
    </recommendedName>
</protein>
<keyword evidence="1" id="KW-0677">Repeat</keyword>
<reference evidence="5 6" key="1">
    <citation type="journal article" date="2024" name="Commun. Biol.">
        <title>Comparative genomic analysis of thermophilic fungi reveals convergent evolutionary adaptations and gene losses.</title>
        <authorList>
            <person name="Steindorff A.S."/>
            <person name="Aguilar-Pontes M.V."/>
            <person name="Robinson A.J."/>
            <person name="Andreopoulos B."/>
            <person name="LaButti K."/>
            <person name="Kuo A."/>
            <person name="Mondo S."/>
            <person name="Riley R."/>
            <person name="Otillar R."/>
            <person name="Haridas S."/>
            <person name="Lipzen A."/>
            <person name="Grimwood J."/>
            <person name="Schmutz J."/>
            <person name="Clum A."/>
            <person name="Reid I.D."/>
            <person name="Moisan M.C."/>
            <person name="Butler G."/>
            <person name="Nguyen T.T.M."/>
            <person name="Dewar K."/>
            <person name="Conant G."/>
            <person name="Drula E."/>
            <person name="Henrissat B."/>
            <person name="Hansel C."/>
            <person name="Singer S."/>
            <person name="Hutchinson M.I."/>
            <person name="de Vries R.P."/>
            <person name="Natvig D.O."/>
            <person name="Powell A.J."/>
            <person name="Tsang A."/>
            <person name="Grigoriev I.V."/>
        </authorList>
    </citation>
    <scope>NUCLEOTIDE SEQUENCE [LARGE SCALE GENOMIC DNA]</scope>
    <source>
        <strain evidence="5 6">CBS 494.80</strain>
    </source>
</reference>
<feature type="chain" id="PRO_5045994853" description="WSC domain-containing protein" evidence="3">
    <location>
        <begin position="22"/>
        <end position="389"/>
    </location>
</feature>
<evidence type="ECO:0000256" key="2">
    <source>
        <dbReference type="SAM" id="MobiDB-lite"/>
    </source>
</evidence>
<keyword evidence="6" id="KW-1185">Reference proteome</keyword>
<dbReference type="PANTHER" id="PTHR45964">
    <property type="entry name" value="WSCD FAMILY MEMBER CG9164"/>
    <property type="match status" value="1"/>
</dbReference>
<dbReference type="Pfam" id="PF01822">
    <property type="entry name" value="WSC"/>
    <property type="match status" value="3"/>
</dbReference>
<dbReference type="Proteomes" id="UP001595075">
    <property type="component" value="Unassembled WGS sequence"/>
</dbReference>
<name>A0ABR4C248_9HELO</name>
<dbReference type="PANTHER" id="PTHR45964:SF5">
    <property type="entry name" value="WSCD FAMILY MEMBER CG9164"/>
    <property type="match status" value="1"/>
</dbReference>
<feature type="domain" description="WSC" evidence="4">
    <location>
        <begin position="139"/>
        <end position="230"/>
    </location>
</feature>
<evidence type="ECO:0000256" key="1">
    <source>
        <dbReference type="ARBA" id="ARBA00022737"/>
    </source>
</evidence>